<evidence type="ECO:0000313" key="8">
    <source>
        <dbReference type="EMBL" id="MDZ5490432.1"/>
    </source>
</evidence>
<dbReference type="EC" id="2.1.2.9" evidence="2 5"/>
<reference evidence="8 9" key="1">
    <citation type="submission" date="2023-12" db="EMBL/GenBank/DDBJ databases">
        <title>Micromonospora sp. nov., isolated from Atacama Desert.</title>
        <authorList>
            <person name="Carro L."/>
            <person name="Golinska P."/>
            <person name="Klenk H.-P."/>
            <person name="Goodfellow M."/>
        </authorList>
    </citation>
    <scope>NUCLEOTIDE SEQUENCE [LARGE SCALE GENOMIC DNA]</scope>
    <source>
        <strain evidence="8 9">4G53</strain>
    </source>
</reference>
<evidence type="ECO:0000313" key="9">
    <source>
        <dbReference type="Proteomes" id="UP001290101"/>
    </source>
</evidence>
<evidence type="ECO:0000259" key="7">
    <source>
        <dbReference type="Pfam" id="PF02911"/>
    </source>
</evidence>
<protein>
    <recommendedName>
        <fullName evidence="2 5">Methionyl-tRNA formyltransferase</fullName>
        <ecNumber evidence="2 5">2.1.2.9</ecNumber>
    </recommendedName>
</protein>
<gene>
    <name evidence="5 8" type="primary">fmt</name>
    <name evidence="8" type="ORF">U2F25_13280</name>
</gene>
<comment type="function">
    <text evidence="5">Attaches a formyl group to the free amino group of methionyl-tRNA(fMet). The formyl group appears to play a dual role in the initiator identity of N-formylmethionyl-tRNA by promoting its recognition by IF2 and preventing the misappropriation of this tRNA by the elongation apparatus.</text>
</comment>
<dbReference type="Pfam" id="PF02911">
    <property type="entry name" value="Formyl_trans_C"/>
    <property type="match status" value="1"/>
</dbReference>
<dbReference type="InterPro" id="IPR005794">
    <property type="entry name" value="Fmt"/>
</dbReference>
<dbReference type="PANTHER" id="PTHR11138:SF5">
    <property type="entry name" value="METHIONYL-TRNA FORMYLTRANSFERASE, MITOCHONDRIAL"/>
    <property type="match status" value="1"/>
</dbReference>
<evidence type="ECO:0000256" key="1">
    <source>
        <dbReference type="ARBA" id="ARBA00010699"/>
    </source>
</evidence>
<dbReference type="Gene3D" id="3.40.50.12230">
    <property type="match status" value="1"/>
</dbReference>
<evidence type="ECO:0000256" key="5">
    <source>
        <dbReference type="HAMAP-Rule" id="MF_00182"/>
    </source>
</evidence>
<comment type="catalytic activity">
    <reaction evidence="5">
        <text>L-methionyl-tRNA(fMet) + (6R)-10-formyltetrahydrofolate = N-formyl-L-methionyl-tRNA(fMet) + (6S)-5,6,7,8-tetrahydrofolate + H(+)</text>
        <dbReference type="Rhea" id="RHEA:24380"/>
        <dbReference type="Rhea" id="RHEA-COMP:9952"/>
        <dbReference type="Rhea" id="RHEA-COMP:9953"/>
        <dbReference type="ChEBI" id="CHEBI:15378"/>
        <dbReference type="ChEBI" id="CHEBI:57453"/>
        <dbReference type="ChEBI" id="CHEBI:78530"/>
        <dbReference type="ChEBI" id="CHEBI:78844"/>
        <dbReference type="ChEBI" id="CHEBI:195366"/>
        <dbReference type="EC" id="2.1.2.9"/>
    </reaction>
</comment>
<feature type="binding site" evidence="5">
    <location>
        <begin position="109"/>
        <end position="112"/>
    </location>
    <ligand>
        <name>(6S)-5,6,7,8-tetrahydrofolate</name>
        <dbReference type="ChEBI" id="CHEBI:57453"/>
    </ligand>
</feature>
<evidence type="ECO:0000256" key="4">
    <source>
        <dbReference type="ARBA" id="ARBA00022917"/>
    </source>
</evidence>
<feature type="domain" description="Formyl transferase C-terminal" evidence="7">
    <location>
        <begin position="203"/>
        <end position="299"/>
    </location>
</feature>
<dbReference type="HAMAP" id="MF_00182">
    <property type="entry name" value="Formyl_trans"/>
    <property type="match status" value="1"/>
</dbReference>
<dbReference type="Proteomes" id="UP001290101">
    <property type="component" value="Unassembled WGS sequence"/>
</dbReference>
<proteinExistence type="inferred from homology"/>
<organism evidence="8 9">
    <name type="scientific">Micromonospora sicca</name>
    <dbReference type="NCBI Taxonomy" id="2202420"/>
    <lineage>
        <taxon>Bacteria</taxon>
        <taxon>Bacillati</taxon>
        <taxon>Actinomycetota</taxon>
        <taxon>Actinomycetes</taxon>
        <taxon>Micromonosporales</taxon>
        <taxon>Micromonosporaceae</taxon>
        <taxon>Micromonospora</taxon>
    </lineage>
</organism>
<dbReference type="PANTHER" id="PTHR11138">
    <property type="entry name" value="METHIONYL-TRNA FORMYLTRANSFERASE"/>
    <property type="match status" value="1"/>
</dbReference>
<feature type="domain" description="Formyl transferase N-terminal" evidence="6">
    <location>
        <begin position="2"/>
        <end position="180"/>
    </location>
</feature>
<dbReference type="SUPFAM" id="SSF50486">
    <property type="entry name" value="FMT C-terminal domain-like"/>
    <property type="match status" value="1"/>
</dbReference>
<dbReference type="SUPFAM" id="SSF53328">
    <property type="entry name" value="Formyltransferase"/>
    <property type="match status" value="1"/>
</dbReference>
<dbReference type="CDD" id="cd08704">
    <property type="entry name" value="Met_tRNA_FMT_C"/>
    <property type="match status" value="1"/>
</dbReference>
<dbReference type="InterPro" id="IPR002376">
    <property type="entry name" value="Formyl_transf_N"/>
</dbReference>
<dbReference type="NCBIfam" id="TIGR00460">
    <property type="entry name" value="fmt"/>
    <property type="match status" value="1"/>
</dbReference>
<dbReference type="InterPro" id="IPR011034">
    <property type="entry name" value="Formyl_transferase-like_C_sf"/>
</dbReference>
<accession>A0ABU5JCX9</accession>
<comment type="similarity">
    <text evidence="1 5">Belongs to the Fmt family.</text>
</comment>
<dbReference type="GO" id="GO:0004479">
    <property type="term" value="F:methionyl-tRNA formyltransferase activity"/>
    <property type="evidence" value="ECO:0007669"/>
    <property type="project" value="UniProtKB-EC"/>
</dbReference>
<dbReference type="InterPro" id="IPR044135">
    <property type="entry name" value="Met-tRNA-FMT_C"/>
</dbReference>
<dbReference type="Pfam" id="PF00551">
    <property type="entry name" value="Formyl_trans_N"/>
    <property type="match status" value="1"/>
</dbReference>
<name>A0ABU5JCX9_9ACTN</name>
<keyword evidence="3 5" id="KW-0808">Transferase</keyword>
<evidence type="ECO:0000256" key="3">
    <source>
        <dbReference type="ARBA" id="ARBA00022679"/>
    </source>
</evidence>
<dbReference type="InterPro" id="IPR005793">
    <property type="entry name" value="Formyl_trans_C"/>
</dbReference>
<dbReference type="InterPro" id="IPR036477">
    <property type="entry name" value="Formyl_transf_N_sf"/>
</dbReference>
<keyword evidence="4 5" id="KW-0648">Protein biosynthesis</keyword>
<dbReference type="EMBL" id="JAXOTQ010000014">
    <property type="protein sequence ID" value="MDZ5490432.1"/>
    <property type="molecule type" value="Genomic_DNA"/>
</dbReference>
<dbReference type="CDD" id="cd08646">
    <property type="entry name" value="FMT_core_Met-tRNA-FMT_N"/>
    <property type="match status" value="1"/>
</dbReference>
<keyword evidence="9" id="KW-1185">Reference proteome</keyword>
<dbReference type="RefSeq" id="WP_322440594.1">
    <property type="nucleotide sequence ID" value="NZ_JAXOTQ010000014.1"/>
</dbReference>
<evidence type="ECO:0000259" key="6">
    <source>
        <dbReference type="Pfam" id="PF00551"/>
    </source>
</evidence>
<sequence length="308" mass="32148">MRLIFAGTPAVAVPALDAIAASGHELLAVVTRPDAPAGRGRGLVRSPVGAWADAHGVEVLTPARPREPEFLDRLRELAPDCVPVVAYGALVPPVALEVPRYGWINLHFSLLPAWRGAAPVQHAVLHGDELTGASVFQLEQGLDTGPVYGTLTDEIRPTDTSGDLLERLAHSGAGLLVAVLDAIEAGAARAEPQPADGVSLAPKLTVEDARVRWSDPAFAVDRRIRACTPAPGAWTTFRGERVKLGPVVPVADGPELKPGELLAEKARVLAGTATVPVRLGEVRAAGKKAMSASDWARGARVAAGEVLA</sequence>
<dbReference type="InterPro" id="IPR041711">
    <property type="entry name" value="Met-tRNA-FMT_N"/>
</dbReference>
<comment type="caution">
    <text evidence="8">The sequence shown here is derived from an EMBL/GenBank/DDBJ whole genome shotgun (WGS) entry which is preliminary data.</text>
</comment>
<evidence type="ECO:0000256" key="2">
    <source>
        <dbReference type="ARBA" id="ARBA00012261"/>
    </source>
</evidence>